<organism evidence="1 2">
    <name type="scientific">Halocaridina rubra</name>
    <name type="common">Hawaiian red shrimp</name>
    <dbReference type="NCBI Taxonomy" id="373956"/>
    <lineage>
        <taxon>Eukaryota</taxon>
        <taxon>Metazoa</taxon>
        <taxon>Ecdysozoa</taxon>
        <taxon>Arthropoda</taxon>
        <taxon>Crustacea</taxon>
        <taxon>Multicrustacea</taxon>
        <taxon>Malacostraca</taxon>
        <taxon>Eumalacostraca</taxon>
        <taxon>Eucarida</taxon>
        <taxon>Decapoda</taxon>
        <taxon>Pleocyemata</taxon>
        <taxon>Caridea</taxon>
        <taxon>Atyoidea</taxon>
        <taxon>Atyidae</taxon>
        <taxon>Halocaridina</taxon>
    </lineage>
</organism>
<sequence length="108" mass="12168">MLSSCVKPLANTAVERQSNCRRKSEIHLGRKEVKMTQTKEVMRKVRDATTATESRNQGSVQLMGRHARKVEGRTITHKCTRQLHSVHGKSTLIIMALPSQSTHSEMSK</sequence>
<evidence type="ECO:0000313" key="1">
    <source>
        <dbReference type="EMBL" id="KAK7082511.1"/>
    </source>
</evidence>
<gene>
    <name evidence="1" type="ORF">SK128_000266</name>
</gene>
<keyword evidence="2" id="KW-1185">Reference proteome</keyword>
<name>A0AAN8XGK8_HALRR</name>
<dbReference type="AlphaFoldDB" id="A0AAN8XGK8"/>
<reference evidence="1 2" key="1">
    <citation type="submission" date="2023-11" db="EMBL/GenBank/DDBJ databases">
        <title>Halocaridina rubra genome assembly.</title>
        <authorList>
            <person name="Smith C."/>
        </authorList>
    </citation>
    <scope>NUCLEOTIDE SEQUENCE [LARGE SCALE GENOMIC DNA]</scope>
    <source>
        <strain evidence="1">EP-1</strain>
        <tissue evidence="1">Whole</tissue>
    </source>
</reference>
<evidence type="ECO:0000313" key="2">
    <source>
        <dbReference type="Proteomes" id="UP001381693"/>
    </source>
</evidence>
<dbReference type="Proteomes" id="UP001381693">
    <property type="component" value="Unassembled WGS sequence"/>
</dbReference>
<accession>A0AAN8XGK8</accession>
<proteinExistence type="predicted"/>
<comment type="caution">
    <text evidence="1">The sequence shown here is derived from an EMBL/GenBank/DDBJ whole genome shotgun (WGS) entry which is preliminary data.</text>
</comment>
<protein>
    <submittedName>
        <fullName evidence="1">Uncharacterized protein</fullName>
    </submittedName>
</protein>
<dbReference type="EMBL" id="JAXCGZ010003990">
    <property type="protein sequence ID" value="KAK7082511.1"/>
    <property type="molecule type" value="Genomic_DNA"/>
</dbReference>